<dbReference type="EMBL" id="KU695172">
    <property type="protein sequence ID" value="AMS24293.1"/>
    <property type="molecule type" value="mRNA"/>
</dbReference>
<sequence>MKLFSCTNEWNILPFVLLSAWYTRTVLGMHFAESSKENIISSAKGLLQEQPPENILITKGRLGPKPDDSAFTFKSGKRYTHVEEQKTSDIPDPTRVPKFDRIEEKISMLYKQNNFKRNMHLDDIVRKDLLVYLNNIKNKAIKDNLPTLDAELGTIFTLLALKLRGISDNNITLKISATFETLSEKILSKIFSKVELKEDDLLKYKILSEMVTVLMALFANRDYLAIQSLVEGKNVIRLLASELNFITRNKLELLVLDKSYIDFFLKSKATENFHKILNYLKSEKTQEKLHSLLE</sequence>
<evidence type="ECO:0000313" key="1">
    <source>
        <dbReference type="EMBL" id="AMS24293.1"/>
    </source>
</evidence>
<reference evidence="1" key="1">
    <citation type="journal article" date="2016" name="Front. Plant Sci.">
        <title>Identification of Phakopsora pachyrhizi Candidate Effectors with Virulence Activity in a Distantly Related Pathosystem.</title>
        <authorList>
            <person name="Kunjeti S.G."/>
            <person name="Iyer G."/>
            <person name="Johnson E."/>
            <person name="Li E."/>
            <person name="Broglie K.E."/>
            <person name="Rauscher G."/>
            <person name="Rairdan G.J."/>
        </authorList>
    </citation>
    <scope>NUCLEOTIDE SEQUENCE</scope>
    <source>
        <strain evidence="1">GA-05</strain>
    </source>
</reference>
<name>A0A142KWH3_PHAPC</name>
<feature type="non-terminal residue" evidence="1">
    <location>
        <position position="1"/>
    </location>
</feature>
<dbReference type="AlphaFoldDB" id="A0A142KWH3"/>
<reference evidence="1" key="2">
    <citation type="submission" date="2016-02" db="EMBL/GenBank/DDBJ databases">
        <authorList>
            <person name="Wen L."/>
            <person name="He K."/>
            <person name="Yang H."/>
        </authorList>
    </citation>
    <scope>NUCLEOTIDE SEQUENCE</scope>
    <source>
        <strain evidence="1">GA-05</strain>
    </source>
</reference>
<organism evidence="1">
    <name type="scientific">Phakopsora pachyrhizi</name>
    <name type="common">Asian soybean rust disease fungus</name>
    <dbReference type="NCBI Taxonomy" id="170000"/>
    <lineage>
        <taxon>Eukaryota</taxon>
        <taxon>Fungi</taxon>
        <taxon>Dikarya</taxon>
        <taxon>Basidiomycota</taxon>
        <taxon>Pucciniomycotina</taxon>
        <taxon>Pucciniomycetes</taxon>
        <taxon>Pucciniales</taxon>
        <taxon>Phakopsoraceae</taxon>
        <taxon>Phakopsora</taxon>
    </lineage>
</organism>
<protein>
    <submittedName>
        <fullName evidence="1">CSEP-22</fullName>
    </submittedName>
</protein>
<accession>A0A142KWH3</accession>
<proteinExistence type="evidence at transcript level"/>